<feature type="compositionally biased region" description="Polar residues" evidence="1">
    <location>
        <begin position="117"/>
        <end position="134"/>
    </location>
</feature>
<dbReference type="AlphaFoldDB" id="A0A9Q3K5F8"/>
<proteinExistence type="predicted"/>
<evidence type="ECO:0000313" key="3">
    <source>
        <dbReference type="Proteomes" id="UP000765509"/>
    </source>
</evidence>
<gene>
    <name evidence="2" type="ORF">O181_114813</name>
</gene>
<keyword evidence="3" id="KW-1185">Reference proteome</keyword>
<dbReference type="EMBL" id="AVOT02095562">
    <property type="protein sequence ID" value="MBW0575098.1"/>
    <property type="molecule type" value="Genomic_DNA"/>
</dbReference>
<evidence type="ECO:0000256" key="1">
    <source>
        <dbReference type="SAM" id="MobiDB-lite"/>
    </source>
</evidence>
<sequence length="314" mass="35456">MAEANQLQKDKGQLMTSKLINYVTLKLIILLYLQTELRLPQEASVDIYKASQKAYNNASQHKEYQILAYLWKNCMNSYLTEKIPGPSQHLQVTQWIASIDGKEEHDAFNSRMEEKQPSTTQASAKNSPSSQQEEFQCEKAATSSKQGQKQGKSLKALQPGLQNPKDSAGFHGKCISDGQKNDGIIEKGGSQMKILEMISDIFDSIPELYEAINDVKTHVSDKTPSICNNVKTNSLSLSQINEKFMCFEKVLREIKTSDNENSFGNKLNEKSAIIKELIDKYSKFNIDYIIETRIKQAISTIKEENKSVLENISK</sequence>
<evidence type="ECO:0000313" key="2">
    <source>
        <dbReference type="EMBL" id="MBW0575098.1"/>
    </source>
</evidence>
<feature type="compositionally biased region" description="Basic and acidic residues" evidence="1">
    <location>
        <begin position="106"/>
        <end position="116"/>
    </location>
</feature>
<feature type="region of interest" description="Disordered" evidence="1">
    <location>
        <begin position="106"/>
        <end position="174"/>
    </location>
</feature>
<accession>A0A9Q3K5F8</accession>
<name>A0A9Q3K5F8_9BASI</name>
<comment type="caution">
    <text evidence="2">The sequence shown here is derived from an EMBL/GenBank/DDBJ whole genome shotgun (WGS) entry which is preliminary data.</text>
</comment>
<dbReference type="Proteomes" id="UP000765509">
    <property type="component" value="Unassembled WGS sequence"/>
</dbReference>
<reference evidence="2" key="1">
    <citation type="submission" date="2021-03" db="EMBL/GenBank/DDBJ databases">
        <title>Draft genome sequence of rust myrtle Austropuccinia psidii MF-1, a brazilian biotype.</title>
        <authorList>
            <person name="Quecine M.C."/>
            <person name="Pachon D.M.R."/>
            <person name="Bonatelli M.L."/>
            <person name="Correr F.H."/>
            <person name="Franceschini L.M."/>
            <person name="Leite T.F."/>
            <person name="Margarido G.R.A."/>
            <person name="Almeida C.A."/>
            <person name="Ferrarezi J.A."/>
            <person name="Labate C.A."/>
        </authorList>
    </citation>
    <scope>NUCLEOTIDE SEQUENCE</scope>
    <source>
        <strain evidence="2">MF-1</strain>
    </source>
</reference>
<organism evidence="2 3">
    <name type="scientific">Austropuccinia psidii MF-1</name>
    <dbReference type="NCBI Taxonomy" id="1389203"/>
    <lineage>
        <taxon>Eukaryota</taxon>
        <taxon>Fungi</taxon>
        <taxon>Dikarya</taxon>
        <taxon>Basidiomycota</taxon>
        <taxon>Pucciniomycotina</taxon>
        <taxon>Pucciniomycetes</taxon>
        <taxon>Pucciniales</taxon>
        <taxon>Sphaerophragmiaceae</taxon>
        <taxon>Austropuccinia</taxon>
    </lineage>
</organism>
<feature type="compositionally biased region" description="Low complexity" evidence="1">
    <location>
        <begin position="143"/>
        <end position="153"/>
    </location>
</feature>
<protein>
    <submittedName>
        <fullName evidence="2">Uncharacterized protein</fullName>
    </submittedName>
</protein>